<evidence type="ECO:0000256" key="4">
    <source>
        <dbReference type="ARBA" id="ARBA00011153"/>
    </source>
</evidence>
<dbReference type="InterPro" id="IPR011556">
    <property type="entry name" value="Glut_cys_lig_pln_type"/>
</dbReference>
<evidence type="ECO:0000256" key="7">
    <source>
        <dbReference type="ARBA" id="ARBA00022640"/>
    </source>
</evidence>
<dbReference type="EMBL" id="MK630220">
    <property type="protein sequence ID" value="QHN75257.1"/>
    <property type="molecule type" value="mRNA"/>
</dbReference>
<comment type="pathway">
    <text evidence="2">Sulfur metabolism; glutathione biosynthesis; glutathione from L-cysteine and L-glutamate: step 1/2.</text>
</comment>
<keyword evidence="10 13" id="KW-0067">ATP-binding</keyword>
<evidence type="ECO:0000256" key="11">
    <source>
        <dbReference type="ARBA" id="ARBA00022946"/>
    </source>
</evidence>
<proteinExistence type="evidence at transcript level"/>
<name>A0A7S5IMS8_9CHLO</name>
<dbReference type="GO" id="GO:0006750">
    <property type="term" value="P:glutathione biosynthetic process"/>
    <property type="evidence" value="ECO:0007669"/>
    <property type="project" value="UniProtKB-UniRule"/>
</dbReference>
<keyword evidence="7" id="KW-0934">Plastid</keyword>
<keyword evidence="11" id="KW-0809">Transit peptide</keyword>
<comment type="subcellular location">
    <subcellularLocation>
        <location evidence="1 13">Plastid</location>
        <location evidence="1 13">Chloroplast</location>
    </subcellularLocation>
</comment>
<keyword evidence="9 13" id="KW-0547">Nucleotide-binding</keyword>
<dbReference type="PANTHER" id="PTHR34378">
    <property type="entry name" value="GLUTAMATE--CYSTEINE LIGASE, CHLOROPLASTIC"/>
    <property type="match status" value="1"/>
</dbReference>
<protein>
    <recommendedName>
        <fullName evidence="13">Glutamate--cysteine ligase</fullName>
        <ecNumber evidence="13">6.3.2.2</ecNumber>
    </recommendedName>
</protein>
<evidence type="ECO:0000256" key="1">
    <source>
        <dbReference type="ARBA" id="ARBA00004229"/>
    </source>
</evidence>
<dbReference type="EC" id="6.3.2.2" evidence="13"/>
<dbReference type="GO" id="GO:0009507">
    <property type="term" value="C:chloroplast"/>
    <property type="evidence" value="ECO:0007669"/>
    <property type="project" value="UniProtKB-SubCell"/>
</dbReference>
<dbReference type="InterPro" id="IPR035434">
    <property type="entry name" value="GCL_bact_plant"/>
</dbReference>
<keyword evidence="12 14" id="KW-1015">Disulfide bond</keyword>
<evidence type="ECO:0000256" key="13">
    <source>
        <dbReference type="PIRNR" id="PIRNR017901"/>
    </source>
</evidence>
<dbReference type="Pfam" id="PF04107">
    <property type="entry name" value="GCS2"/>
    <property type="match status" value="1"/>
</dbReference>
<evidence type="ECO:0000256" key="5">
    <source>
        <dbReference type="ARBA" id="ARBA00022528"/>
    </source>
</evidence>
<gene>
    <name evidence="15" type="primary">GCL</name>
</gene>
<dbReference type="Gene3D" id="3.30.590.20">
    <property type="match status" value="1"/>
</dbReference>
<organism evidence="15">
    <name type="scientific">Trebouxia lynnae</name>
    <dbReference type="NCBI Taxonomy" id="1825957"/>
    <lineage>
        <taxon>Eukaryota</taxon>
        <taxon>Viridiplantae</taxon>
        <taxon>Chlorophyta</taxon>
        <taxon>core chlorophytes</taxon>
        <taxon>Trebouxiophyceae</taxon>
        <taxon>Trebouxiales</taxon>
        <taxon>Trebouxiaceae</taxon>
        <taxon>Trebouxia</taxon>
    </lineage>
</organism>
<evidence type="ECO:0000256" key="9">
    <source>
        <dbReference type="ARBA" id="ARBA00022741"/>
    </source>
</evidence>
<comment type="catalytic activity">
    <reaction evidence="13">
        <text>L-cysteine + L-glutamate + ATP = gamma-L-glutamyl-L-cysteine + ADP + phosphate + H(+)</text>
        <dbReference type="Rhea" id="RHEA:13285"/>
        <dbReference type="ChEBI" id="CHEBI:15378"/>
        <dbReference type="ChEBI" id="CHEBI:29985"/>
        <dbReference type="ChEBI" id="CHEBI:30616"/>
        <dbReference type="ChEBI" id="CHEBI:35235"/>
        <dbReference type="ChEBI" id="CHEBI:43474"/>
        <dbReference type="ChEBI" id="CHEBI:58173"/>
        <dbReference type="ChEBI" id="CHEBI:456216"/>
        <dbReference type="EC" id="6.3.2.2"/>
    </reaction>
</comment>
<comment type="subunit">
    <text evidence="4">Homodimer or monomer when oxidized or reduced, respectively.</text>
</comment>
<evidence type="ECO:0000256" key="8">
    <source>
        <dbReference type="ARBA" id="ARBA00022684"/>
    </source>
</evidence>
<feature type="disulfide bond" evidence="14">
    <location>
        <begin position="147"/>
        <end position="367"/>
    </location>
</feature>
<evidence type="ECO:0000256" key="2">
    <source>
        <dbReference type="ARBA" id="ARBA00005006"/>
    </source>
</evidence>
<dbReference type="GO" id="GO:0004357">
    <property type="term" value="F:glutamate-cysteine ligase activity"/>
    <property type="evidence" value="ECO:0007669"/>
    <property type="project" value="UniProtKB-UniRule"/>
</dbReference>
<evidence type="ECO:0000256" key="12">
    <source>
        <dbReference type="ARBA" id="ARBA00023157"/>
    </source>
</evidence>
<keyword evidence="8" id="KW-0317">Glutathione biosynthesis</keyword>
<dbReference type="NCBIfam" id="TIGR01436">
    <property type="entry name" value="glu_cys_lig_pln"/>
    <property type="match status" value="1"/>
</dbReference>
<dbReference type="InterPro" id="IPR006336">
    <property type="entry name" value="GCS2"/>
</dbReference>
<dbReference type="UniPathway" id="UPA00142">
    <property type="reaction ID" value="UER00209"/>
</dbReference>
<dbReference type="PANTHER" id="PTHR34378:SF1">
    <property type="entry name" value="GLUTAMATE--CYSTEINE LIGASE, CHLOROPLASTIC"/>
    <property type="match status" value="1"/>
</dbReference>
<dbReference type="GO" id="GO:0005524">
    <property type="term" value="F:ATP binding"/>
    <property type="evidence" value="ECO:0007669"/>
    <property type="project" value="UniProtKB-UniRule"/>
</dbReference>
<reference evidence="15" key="1">
    <citation type="submission" date="2019-03" db="EMBL/GenBank/DDBJ databases">
        <title>Assessing the tolerance of two ecologically distinct lichen algae to cyclic desiccation: antioxidant system modulation.</title>
        <authorList>
            <person name="Hell A.F."/>
            <person name="Gasulla F."/>
            <person name="Gonzalez M."/>
            <person name="del Campo E.M."/>
            <person name="Centeno D."/>
            <person name="Casano L.M."/>
        </authorList>
    </citation>
    <scope>NUCLEOTIDE SEQUENCE</scope>
</reference>
<dbReference type="AlphaFoldDB" id="A0A7S5IMS8"/>
<keyword evidence="5 13" id="KW-0150">Chloroplast</keyword>
<comment type="similarity">
    <text evidence="3 13">Belongs to the carboxylate-amine ligase family. Glutamate--cysteine ligase type 2 subfamily.</text>
</comment>
<accession>A0A7S5IMS8</accession>
<keyword evidence="6 13" id="KW-0436">Ligase</keyword>
<evidence type="ECO:0000313" key="15">
    <source>
        <dbReference type="EMBL" id="QHN75257.1"/>
    </source>
</evidence>
<dbReference type="PIRSF" id="PIRSF017901">
    <property type="entry name" value="GCL"/>
    <property type="match status" value="1"/>
</dbReference>
<evidence type="ECO:0000256" key="6">
    <source>
        <dbReference type="ARBA" id="ARBA00022598"/>
    </source>
</evidence>
<dbReference type="SUPFAM" id="SSF55931">
    <property type="entry name" value="Glutamine synthetase/guanido kinase"/>
    <property type="match status" value="1"/>
</dbReference>
<evidence type="ECO:0000256" key="14">
    <source>
        <dbReference type="PIRSR" id="PIRSR017901-50"/>
    </source>
</evidence>
<evidence type="ECO:0000256" key="3">
    <source>
        <dbReference type="ARBA" id="ARBA00010253"/>
    </source>
</evidence>
<evidence type="ECO:0000256" key="10">
    <source>
        <dbReference type="ARBA" id="ARBA00022840"/>
    </source>
</evidence>
<dbReference type="InterPro" id="IPR014746">
    <property type="entry name" value="Gln_synth/guanido_kin_cat_dom"/>
</dbReference>
<sequence length="484" mass="55437">MHSGALPHTLPYRGLCNRFPVIFHRSRPSINRQPTRRASAVAAEPAVQQLNKNDLVQYMRSGCRPKEQWRFGTEHEKLGYNLSDHRRINYNSIKALLEGLCSRFGWEPIMEGEYIIGAVLDGQSVTIEPGGQFELSGAPVDTLHKTCSEVNSHLYQIKTMAQELNIAFLTVGFDPKWAVADVPIMPKNRYRIMRNYMPKVGTLGHDMMFRSTTIQVNIDFESEQDMVEKARIGLALQPVATALFANSPFRDGKPTGYLSWRSHVWTDVDNDRCGTLPFVFDDDFGFDRYVEYALDVPMYFVYREGQYLDATGGSFRAFMEGKLESFPGERPTLKDWENHLSTIFPEIRLKKFIEMRGADGGPWKIICALSALWVGLLYDSQSQAAALDLIKDWTRQDHEQLRAEVPKTALKTPFKQGTVQDLAKKMLQLSREGLARRGNHEEPFLEPLQDIADSGMTNAERWLEKYYSEWNESVDPVYTEDFTY</sequence>